<dbReference type="Proteomes" id="UP000605099">
    <property type="component" value="Unassembled WGS sequence"/>
</dbReference>
<gene>
    <name evidence="2" type="ORF">GCM10011349_44210</name>
</gene>
<keyword evidence="3" id="KW-1185">Reference proteome</keyword>
<feature type="transmembrane region" description="Helical" evidence="1">
    <location>
        <begin position="7"/>
        <end position="27"/>
    </location>
</feature>
<dbReference type="RefSeq" id="WP_188823406.1">
    <property type="nucleotide sequence ID" value="NZ_BMLK01000037.1"/>
</dbReference>
<keyword evidence="1" id="KW-0472">Membrane</keyword>
<protein>
    <submittedName>
        <fullName evidence="2">Uncharacterized protein</fullName>
    </submittedName>
</protein>
<comment type="caution">
    <text evidence="2">The sequence shown here is derived from an EMBL/GenBank/DDBJ whole genome shotgun (WGS) entry which is preliminary data.</text>
</comment>
<feature type="transmembrane region" description="Helical" evidence="1">
    <location>
        <begin position="33"/>
        <end position="51"/>
    </location>
</feature>
<name>A0ABQ2K0L0_9SPHN</name>
<dbReference type="EMBL" id="BMLK01000037">
    <property type="protein sequence ID" value="GGN61511.1"/>
    <property type="molecule type" value="Genomic_DNA"/>
</dbReference>
<sequence length="216" mass="22837">MNIDVSKADVGVAVGTATAIAGILAHLKFDSSVTTAMTAAGVIATALSSYFKSRSAARSARDSEKSARDSAREVANIAATTSTDNTAKTVLVQTVTAERAKWRAEMRDQTERLVALLRAHERGGPEADWEQVDRLRTGIRLRLNPTGRTPPPAGGDTHDADRAVHHVLDAIATAGKSGTAPHAALANQLEEHMAVLLKGEWDKSKREAVSGKLGVP</sequence>
<evidence type="ECO:0000256" key="1">
    <source>
        <dbReference type="SAM" id="Phobius"/>
    </source>
</evidence>
<evidence type="ECO:0000313" key="2">
    <source>
        <dbReference type="EMBL" id="GGN61511.1"/>
    </source>
</evidence>
<evidence type="ECO:0000313" key="3">
    <source>
        <dbReference type="Proteomes" id="UP000605099"/>
    </source>
</evidence>
<organism evidence="2 3">
    <name type="scientific">Novosphingobium indicum</name>
    <dbReference type="NCBI Taxonomy" id="462949"/>
    <lineage>
        <taxon>Bacteria</taxon>
        <taxon>Pseudomonadati</taxon>
        <taxon>Pseudomonadota</taxon>
        <taxon>Alphaproteobacteria</taxon>
        <taxon>Sphingomonadales</taxon>
        <taxon>Sphingomonadaceae</taxon>
        <taxon>Novosphingobium</taxon>
    </lineage>
</organism>
<keyword evidence="1" id="KW-1133">Transmembrane helix</keyword>
<proteinExistence type="predicted"/>
<keyword evidence="1" id="KW-0812">Transmembrane</keyword>
<accession>A0ABQ2K0L0</accession>
<reference evidence="3" key="1">
    <citation type="journal article" date="2019" name="Int. J. Syst. Evol. Microbiol.">
        <title>The Global Catalogue of Microorganisms (GCM) 10K type strain sequencing project: providing services to taxonomists for standard genome sequencing and annotation.</title>
        <authorList>
            <consortium name="The Broad Institute Genomics Platform"/>
            <consortium name="The Broad Institute Genome Sequencing Center for Infectious Disease"/>
            <person name="Wu L."/>
            <person name="Ma J."/>
        </authorList>
    </citation>
    <scope>NUCLEOTIDE SEQUENCE [LARGE SCALE GENOMIC DNA]</scope>
    <source>
        <strain evidence="3">CGMCC 1.6784</strain>
    </source>
</reference>